<keyword evidence="3" id="KW-1185">Reference proteome</keyword>
<accession>A0AAV5G7M7</accession>
<protein>
    <submittedName>
        <fullName evidence="2">Uncharacterized protein</fullName>
    </submittedName>
</protein>
<proteinExistence type="predicted"/>
<feature type="region of interest" description="Disordered" evidence="1">
    <location>
        <begin position="1"/>
        <end position="29"/>
    </location>
</feature>
<dbReference type="Proteomes" id="UP001342314">
    <property type="component" value="Unassembled WGS sequence"/>
</dbReference>
<evidence type="ECO:0000313" key="2">
    <source>
        <dbReference type="EMBL" id="GJN88505.1"/>
    </source>
</evidence>
<sequence length="265" mass="28398">MPLRPQWWQAAESVSEESLPPSPVNEDASLFTASDDSLFSAAEAPSTVATSPSGSDDWQSFDTSKHFVFGQVDRPYSDNALTSFDFVLPNSPAEYVDTSPEPSSALDLLFAEFSASSAAAVVSKLAHGVDLVANLPLPPVQFVAPRPIPSRTPGSIAVIDTEGDLYDPPSISLDFLDDSQPLSSPPPPHAIVPLFHPKPVYPAGNNLPTWINEDFDAAIEAPKRAPKIGASAKSLPFKVSQERKCVKLVAPTTPEWLRADFFAGL</sequence>
<comment type="caution">
    <text evidence="2">The sequence shown here is derived from an EMBL/GenBank/DDBJ whole genome shotgun (WGS) entry which is preliminary data.</text>
</comment>
<name>A0AAV5G7M7_9BASI</name>
<evidence type="ECO:0000313" key="3">
    <source>
        <dbReference type="Proteomes" id="UP001342314"/>
    </source>
</evidence>
<dbReference type="EMBL" id="BQKY01000003">
    <property type="protein sequence ID" value="GJN88505.1"/>
    <property type="molecule type" value="Genomic_DNA"/>
</dbReference>
<gene>
    <name evidence="2" type="ORF">Rhopal_001471-T1</name>
</gene>
<organism evidence="2 3">
    <name type="scientific">Rhodotorula paludigena</name>
    <dbReference type="NCBI Taxonomy" id="86838"/>
    <lineage>
        <taxon>Eukaryota</taxon>
        <taxon>Fungi</taxon>
        <taxon>Dikarya</taxon>
        <taxon>Basidiomycota</taxon>
        <taxon>Pucciniomycotina</taxon>
        <taxon>Microbotryomycetes</taxon>
        <taxon>Sporidiobolales</taxon>
        <taxon>Sporidiobolaceae</taxon>
        <taxon>Rhodotorula</taxon>
    </lineage>
</organism>
<evidence type="ECO:0000256" key="1">
    <source>
        <dbReference type="SAM" id="MobiDB-lite"/>
    </source>
</evidence>
<dbReference type="AlphaFoldDB" id="A0AAV5G7M7"/>
<reference evidence="2 3" key="1">
    <citation type="submission" date="2021-12" db="EMBL/GenBank/DDBJ databases">
        <title>High titer production of polyol ester of fatty acids by Rhodotorula paludigena BS15 towards product separation-free biomass refinery.</title>
        <authorList>
            <person name="Mano J."/>
            <person name="Ono H."/>
            <person name="Tanaka T."/>
            <person name="Naito K."/>
            <person name="Sushida H."/>
            <person name="Ike M."/>
            <person name="Tokuyasu K."/>
            <person name="Kitaoka M."/>
        </authorList>
    </citation>
    <scope>NUCLEOTIDE SEQUENCE [LARGE SCALE GENOMIC DNA]</scope>
    <source>
        <strain evidence="2 3">BS15</strain>
    </source>
</reference>